<dbReference type="eggNOG" id="COG1309">
    <property type="taxonomic scope" value="Bacteria"/>
</dbReference>
<keyword evidence="1" id="KW-0805">Transcription regulation</keyword>
<sequence>MAERGRPRSFDRAVALRQAMKVFWEQGYEGTSLGDLTEAMGINRPSLYAAFGCKEALFKEAIALYAGAEGSASARAMREEPTARAAIEAMLRAGAEGFASPERPGGCMVTLAATLGTPENEGVRAYLAEVRCASRRLMRARLDRAVVEGEISEGVDVEAVVAFYSTVLQGMSIQARDGMSREMLEKIVACAMAGWDGLVAGKTRRAPQGAPVG</sequence>
<dbReference type="InterPro" id="IPR001647">
    <property type="entry name" value="HTH_TetR"/>
</dbReference>
<accession>A0A017TD78</accession>
<dbReference type="SUPFAM" id="SSF46689">
    <property type="entry name" value="Homeodomain-like"/>
    <property type="match status" value="1"/>
</dbReference>
<evidence type="ECO:0000256" key="1">
    <source>
        <dbReference type="ARBA" id="ARBA00023015"/>
    </source>
</evidence>
<gene>
    <name evidence="6" type="ORF">CAP_1477</name>
</gene>
<evidence type="ECO:0000256" key="4">
    <source>
        <dbReference type="PROSITE-ProRule" id="PRU00335"/>
    </source>
</evidence>
<feature type="domain" description="HTH tetR-type" evidence="5">
    <location>
        <begin position="9"/>
        <end position="69"/>
    </location>
</feature>
<dbReference type="Pfam" id="PF16925">
    <property type="entry name" value="TetR_C_13"/>
    <property type="match status" value="1"/>
</dbReference>
<proteinExistence type="predicted"/>
<dbReference type="PROSITE" id="PS50977">
    <property type="entry name" value="HTH_TETR_2"/>
    <property type="match status" value="1"/>
</dbReference>
<dbReference type="PRINTS" id="PR00455">
    <property type="entry name" value="HTHTETR"/>
</dbReference>
<evidence type="ECO:0000313" key="6">
    <source>
        <dbReference type="EMBL" id="EYF06780.1"/>
    </source>
</evidence>
<dbReference type="Proteomes" id="UP000019678">
    <property type="component" value="Unassembled WGS sequence"/>
</dbReference>
<evidence type="ECO:0000259" key="5">
    <source>
        <dbReference type="PROSITE" id="PS50977"/>
    </source>
</evidence>
<feature type="DNA-binding region" description="H-T-H motif" evidence="4">
    <location>
        <begin position="32"/>
        <end position="51"/>
    </location>
</feature>
<organism evidence="6 7">
    <name type="scientific">Chondromyces apiculatus DSM 436</name>
    <dbReference type="NCBI Taxonomy" id="1192034"/>
    <lineage>
        <taxon>Bacteria</taxon>
        <taxon>Pseudomonadati</taxon>
        <taxon>Myxococcota</taxon>
        <taxon>Polyangia</taxon>
        <taxon>Polyangiales</taxon>
        <taxon>Polyangiaceae</taxon>
        <taxon>Chondromyces</taxon>
    </lineage>
</organism>
<dbReference type="Gene3D" id="1.10.10.60">
    <property type="entry name" value="Homeodomain-like"/>
    <property type="match status" value="1"/>
</dbReference>
<dbReference type="InterPro" id="IPR009057">
    <property type="entry name" value="Homeodomain-like_sf"/>
</dbReference>
<dbReference type="InterPro" id="IPR011075">
    <property type="entry name" value="TetR_C"/>
</dbReference>
<reference evidence="6 7" key="1">
    <citation type="submission" date="2013-05" db="EMBL/GenBank/DDBJ databases">
        <title>Genome assembly of Chondromyces apiculatus DSM 436.</title>
        <authorList>
            <person name="Sharma G."/>
            <person name="Khatri I."/>
            <person name="Kaur C."/>
            <person name="Mayilraj S."/>
            <person name="Subramanian S."/>
        </authorList>
    </citation>
    <scope>NUCLEOTIDE SEQUENCE [LARGE SCALE GENOMIC DNA]</scope>
    <source>
        <strain evidence="6 7">DSM 436</strain>
    </source>
</reference>
<dbReference type="PANTHER" id="PTHR47506">
    <property type="entry name" value="TRANSCRIPTIONAL REGULATORY PROTEIN"/>
    <property type="match status" value="1"/>
</dbReference>
<keyword evidence="7" id="KW-1185">Reference proteome</keyword>
<dbReference type="GO" id="GO:0003677">
    <property type="term" value="F:DNA binding"/>
    <property type="evidence" value="ECO:0007669"/>
    <property type="project" value="UniProtKB-UniRule"/>
</dbReference>
<dbReference type="RefSeq" id="WP_044239129.1">
    <property type="nucleotide sequence ID" value="NZ_ASRX01000014.1"/>
</dbReference>
<name>A0A017TD78_9BACT</name>
<dbReference type="AlphaFoldDB" id="A0A017TD78"/>
<dbReference type="InterPro" id="IPR036271">
    <property type="entry name" value="Tet_transcr_reg_TetR-rel_C_sf"/>
</dbReference>
<dbReference type="OrthoDB" id="270177at2"/>
<dbReference type="Pfam" id="PF00440">
    <property type="entry name" value="TetR_N"/>
    <property type="match status" value="1"/>
</dbReference>
<dbReference type="STRING" id="1192034.CAP_1477"/>
<dbReference type="EMBL" id="ASRX01000014">
    <property type="protein sequence ID" value="EYF06780.1"/>
    <property type="molecule type" value="Genomic_DNA"/>
</dbReference>
<evidence type="ECO:0000256" key="2">
    <source>
        <dbReference type="ARBA" id="ARBA00023125"/>
    </source>
</evidence>
<comment type="caution">
    <text evidence="6">The sequence shown here is derived from an EMBL/GenBank/DDBJ whole genome shotgun (WGS) entry which is preliminary data.</text>
</comment>
<keyword evidence="2 4" id="KW-0238">DNA-binding</keyword>
<dbReference type="Gene3D" id="1.10.357.10">
    <property type="entry name" value="Tetracycline Repressor, domain 2"/>
    <property type="match status" value="1"/>
</dbReference>
<dbReference type="SUPFAM" id="SSF48498">
    <property type="entry name" value="Tetracyclin repressor-like, C-terminal domain"/>
    <property type="match status" value="1"/>
</dbReference>
<protein>
    <submittedName>
        <fullName evidence="6">Transcriptional regulator, TetR family</fullName>
    </submittedName>
</protein>
<keyword evidence="3" id="KW-0804">Transcription</keyword>
<evidence type="ECO:0000313" key="7">
    <source>
        <dbReference type="Proteomes" id="UP000019678"/>
    </source>
</evidence>
<dbReference type="PANTHER" id="PTHR47506:SF1">
    <property type="entry name" value="HTH-TYPE TRANSCRIPTIONAL REGULATOR YJDC"/>
    <property type="match status" value="1"/>
</dbReference>
<evidence type="ECO:0000256" key="3">
    <source>
        <dbReference type="ARBA" id="ARBA00023163"/>
    </source>
</evidence>